<evidence type="ECO:0000256" key="6">
    <source>
        <dbReference type="SAM" id="Phobius"/>
    </source>
</evidence>
<dbReference type="RefSeq" id="WP_377330228.1">
    <property type="nucleotide sequence ID" value="NZ_JBHSNG010000044.1"/>
</dbReference>
<evidence type="ECO:0000313" key="9">
    <source>
        <dbReference type="Proteomes" id="UP001596111"/>
    </source>
</evidence>
<dbReference type="PANTHER" id="PTHR12778:SF10">
    <property type="entry name" value="MAJOR FACILITATOR SUPERFAMILY DOMAIN-CONTAINING PROTEIN 3"/>
    <property type="match status" value="1"/>
</dbReference>
<dbReference type="NCBIfam" id="TIGR00901">
    <property type="entry name" value="2A0125"/>
    <property type="match status" value="1"/>
</dbReference>
<feature type="transmembrane region" description="Helical" evidence="6">
    <location>
        <begin position="231"/>
        <end position="256"/>
    </location>
</feature>
<protein>
    <submittedName>
        <fullName evidence="8">AmpG family muropeptide MFS transporter</fullName>
    </submittedName>
</protein>
<dbReference type="Proteomes" id="UP001596111">
    <property type="component" value="Unassembled WGS sequence"/>
</dbReference>
<reference evidence="9" key="1">
    <citation type="journal article" date="2019" name="Int. J. Syst. Evol. Microbiol.">
        <title>The Global Catalogue of Microorganisms (GCM) 10K type strain sequencing project: providing services to taxonomists for standard genome sequencing and annotation.</title>
        <authorList>
            <consortium name="The Broad Institute Genomics Platform"/>
            <consortium name="The Broad Institute Genome Sequencing Center for Infectious Disease"/>
            <person name="Wu L."/>
            <person name="Ma J."/>
        </authorList>
    </citation>
    <scope>NUCLEOTIDE SEQUENCE [LARGE SCALE GENOMIC DNA]</scope>
    <source>
        <strain evidence="9">CGMCC 1.13587</strain>
    </source>
</reference>
<gene>
    <name evidence="8" type="ORF">ACFPPB_19600</name>
</gene>
<keyword evidence="5 6" id="KW-0472">Membrane</keyword>
<name>A0ABW0T1Y4_9GAMM</name>
<feature type="transmembrane region" description="Helical" evidence="6">
    <location>
        <begin position="268"/>
        <end position="290"/>
    </location>
</feature>
<dbReference type="InterPro" id="IPR020846">
    <property type="entry name" value="MFS_dom"/>
</dbReference>
<feature type="transmembrane region" description="Helical" evidence="6">
    <location>
        <begin position="113"/>
        <end position="135"/>
    </location>
</feature>
<evidence type="ECO:0000256" key="3">
    <source>
        <dbReference type="ARBA" id="ARBA00022692"/>
    </source>
</evidence>
<dbReference type="PROSITE" id="PS50850">
    <property type="entry name" value="MFS"/>
    <property type="match status" value="1"/>
</dbReference>
<sequence>MPTEPVLPTTEAVPGRRWRVLSIGLLGFASGLPLALSLSTLQAWFTTAGMSLKTIGWITLISQAYVFKFLWAPLLDRLPLPFLGRRRGWILLMQLLCGAALISMSFYTPQGAATTIAFLGVLLAFASATQDIAYDAHRTDLLPPAERGWGTAFSQGGYRLGMLVSGALALILADHLGWAWVYRLMGALMLGSMLVTVSSPDAPGERPTRSFAEAVVQPFADFFTRYGKVALAWLALMVLYKLSDAFALSLSTTFLLRVPQFSLTQLGAINKTFGLIAGLLGALAGGWVVTRMRLFPALLALGVAQALVNLGYIWLVHSGPDIYALATVVGLENFFSGLGSTAFVVLVTGLCNMRFSATQYALLSSLSAVGRVFLGPLSAWLVPQVGWSTFFVITVLSAIPGLLLVIVLRHAIHRVELAQPH</sequence>
<feature type="transmembrane region" description="Helical" evidence="6">
    <location>
        <begin position="57"/>
        <end position="76"/>
    </location>
</feature>
<comment type="caution">
    <text evidence="8">The sequence shown here is derived from an EMBL/GenBank/DDBJ whole genome shotgun (WGS) entry which is preliminary data.</text>
</comment>
<evidence type="ECO:0000256" key="5">
    <source>
        <dbReference type="ARBA" id="ARBA00023136"/>
    </source>
</evidence>
<feature type="transmembrane region" description="Helical" evidence="6">
    <location>
        <begin position="156"/>
        <end position="173"/>
    </location>
</feature>
<feature type="transmembrane region" description="Helical" evidence="6">
    <location>
        <begin position="387"/>
        <end position="408"/>
    </location>
</feature>
<feature type="transmembrane region" description="Helical" evidence="6">
    <location>
        <begin position="297"/>
        <end position="316"/>
    </location>
</feature>
<dbReference type="Gene3D" id="1.20.1250.20">
    <property type="entry name" value="MFS general substrate transporter like domains"/>
    <property type="match status" value="2"/>
</dbReference>
<accession>A0ABW0T1Y4</accession>
<evidence type="ECO:0000313" key="8">
    <source>
        <dbReference type="EMBL" id="MFC5583322.1"/>
    </source>
</evidence>
<keyword evidence="4 6" id="KW-1133">Transmembrane helix</keyword>
<feature type="transmembrane region" description="Helical" evidence="6">
    <location>
        <begin position="322"/>
        <end position="348"/>
    </location>
</feature>
<feature type="transmembrane region" description="Helical" evidence="6">
    <location>
        <begin position="360"/>
        <end position="381"/>
    </location>
</feature>
<evidence type="ECO:0000256" key="1">
    <source>
        <dbReference type="ARBA" id="ARBA00004141"/>
    </source>
</evidence>
<dbReference type="InterPro" id="IPR004752">
    <property type="entry name" value="AmpG_permease/AT-1"/>
</dbReference>
<dbReference type="InterPro" id="IPR036259">
    <property type="entry name" value="MFS_trans_sf"/>
</dbReference>
<comment type="subcellular location">
    <subcellularLocation>
        <location evidence="1">Membrane</location>
        <topology evidence="1">Multi-pass membrane protein</topology>
    </subcellularLocation>
</comment>
<feature type="domain" description="Major facilitator superfamily (MFS) profile" evidence="7">
    <location>
        <begin position="19"/>
        <end position="412"/>
    </location>
</feature>
<evidence type="ECO:0000259" key="7">
    <source>
        <dbReference type="PROSITE" id="PS50850"/>
    </source>
</evidence>
<dbReference type="EMBL" id="JBHSNG010000044">
    <property type="protein sequence ID" value="MFC5583322.1"/>
    <property type="molecule type" value="Genomic_DNA"/>
</dbReference>
<feature type="transmembrane region" description="Helical" evidence="6">
    <location>
        <begin position="88"/>
        <end position="107"/>
    </location>
</feature>
<keyword evidence="9" id="KW-1185">Reference proteome</keyword>
<dbReference type="PANTHER" id="PTHR12778">
    <property type="entry name" value="SOLUTE CARRIER FAMILY 33 ACETYL-COA TRANSPORTER -RELATED"/>
    <property type="match status" value="1"/>
</dbReference>
<evidence type="ECO:0000256" key="2">
    <source>
        <dbReference type="ARBA" id="ARBA00022448"/>
    </source>
</evidence>
<evidence type="ECO:0000256" key="4">
    <source>
        <dbReference type="ARBA" id="ARBA00022989"/>
    </source>
</evidence>
<organism evidence="8 9">
    <name type="scientific">Rhodanobacter terrae</name>
    <dbReference type="NCBI Taxonomy" id="418647"/>
    <lineage>
        <taxon>Bacteria</taxon>
        <taxon>Pseudomonadati</taxon>
        <taxon>Pseudomonadota</taxon>
        <taxon>Gammaproteobacteria</taxon>
        <taxon>Lysobacterales</taxon>
        <taxon>Rhodanobacteraceae</taxon>
        <taxon>Rhodanobacter</taxon>
    </lineage>
</organism>
<dbReference type="Pfam" id="PF07690">
    <property type="entry name" value="MFS_1"/>
    <property type="match status" value="1"/>
</dbReference>
<keyword evidence="3 6" id="KW-0812">Transmembrane</keyword>
<dbReference type="SUPFAM" id="SSF103473">
    <property type="entry name" value="MFS general substrate transporter"/>
    <property type="match status" value="1"/>
</dbReference>
<keyword evidence="2" id="KW-0813">Transport</keyword>
<feature type="transmembrane region" description="Helical" evidence="6">
    <location>
        <begin position="20"/>
        <end position="45"/>
    </location>
</feature>
<proteinExistence type="predicted"/>
<dbReference type="InterPro" id="IPR011701">
    <property type="entry name" value="MFS"/>
</dbReference>